<dbReference type="EMBL" id="JBEPMK010000005">
    <property type="protein sequence ID" value="MET3644910.1"/>
    <property type="molecule type" value="Genomic_DNA"/>
</dbReference>
<name>A0ABV2JLW1_9STRE</name>
<dbReference type="InterPro" id="IPR050624">
    <property type="entry name" value="HTH-type_Tx_Regulator"/>
</dbReference>
<protein>
    <submittedName>
        <fullName evidence="4">AcrR family transcriptional regulator</fullName>
    </submittedName>
</protein>
<reference evidence="4 5" key="1">
    <citation type="submission" date="2024-06" db="EMBL/GenBank/DDBJ databases">
        <title>Genomic Encyclopedia of Type Strains, Phase IV (KMG-IV): sequencing the most valuable type-strain genomes for metagenomic binning, comparative biology and taxonomic classification.</title>
        <authorList>
            <person name="Goeker M."/>
        </authorList>
    </citation>
    <scope>NUCLEOTIDE SEQUENCE [LARGE SCALE GENOMIC DNA]</scope>
    <source>
        <strain evidence="4 5">DSM 15349</strain>
    </source>
</reference>
<evidence type="ECO:0000313" key="5">
    <source>
        <dbReference type="Proteomes" id="UP001549055"/>
    </source>
</evidence>
<evidence type="ECO:0000256" key="1">
    <source>
        <dbReference type="ARBA" id="ARBA00023125"/>
    </source>
</evidence>
<dbReference type="PANTHER" id="PTHR43479">
    <property type="entry name" value="ACREF/ENVCD OPERON REPRESSOR-RELATED"/>
    <property type="match status" value="1"/>
</dbReference>
<keyword evidence="5" id="KW-1185">Reference proteome</keyword>
<sequence>MDKRIVKTKEAIFAAFFGLLNESSFQQISVGDIIEKANIGRSTFYSHFTSKDDLLSAVCQHLFDHVFVTASYSDHRLVDRDDFEDSLADRIAHLFYHFKQNDDKVLTLFRLNDDYFRRSLREQLALHLSPPVKEYFFSNSTIPPLLLQEHIISTFITCLNWWLRYASDKTAEDISQYFLDLL</sequence>
<dbReference type="InterPro" id="IPR009057">
    <property type="entry name" value="Homeodomain-like_sf"/>
</dbReference>
<evidence type="ECO:0000259" key="3">
    <source>
        <dbReference type="PROSITE" id="PS50977"/>
    </source>
</evidence>
<accession>A0ABV2JLW1</accession>
<evidence type="ECO:0000313" key="4">
    <source>
        <dbReference type="EMBL" id="MET3644910.1"/>
    </source>
</evidence>
<dbReference type="Pfam" id="PF00440">
    <property type="entry name" value="TetR_N"/>
    <property type="match status" value="1"/>
</dbReference>
<feature type="domain" description="HTH tetR-type" evidence="3">
    <location>
        <begin position="6"/>
        <end position="66"/>
    </location>
</feature>
<gene>
    <name evidence="4" type="ORF">ABID27_001541</name>
</gene>
<dbReference type="InterPro" id="IPR001647">
    <property type="entry name" value="HTH_TetR"/>
</dbReference>
<dbReference type="SUPFAM" id="SSF46689">
    <property type="entry name" value="Homeodomain-like"/>
    <property type="match status" value="1"/>
</dbReference>
<dbReference type="PROSITE" id="PS50977">
    <property type="entry name" value="HTH_TETR_2"/>
    <property type="match status" value="1"/>
</dbReference>
<dbReference type="Gene3D" id="1.10.357.10">
    <property type="entry name" value="Tetracycline Repressor, domain 2"/>
    <property type="match status" value="1"/>
</dbReference>
<organism evidence="4 5">
    <name type="scientific">Streptococcus gallinaceus</name>
    <dbReference type="NCBI Taxonomy" id="165758"/>
    <lineage>
        <taxon>Bacteria</taxon>
        <taxon>Bacillati</taxon>
        <taxon>Bacillota</taxon>
        <taxon>Bacilli</taxon>
        <taxon>Lactobacillales</taxon>
        <taxon>Streptococcaceae</taxon>
        <taxon>Streptococcus</taxon>
    </lineage>
</organism>
<dbReference type="Proteomes" id="UP001549055">
    <property type="component" value="Unassembled WGS sequence"/>
</dbReference>
<proteinExistence type="predicted"/>
<dbReference type="PANTHER" id="PTHR43479:SF23">
    <property type="entry name" value="HTH TETR-TYPE DOMAIN-CONTAINING PROTEIN"/>
    <property type="match status" value="1"/>
</dbReference>
<comment type="caution">
    <text evidence="4">The sequence shown here is derived from an EMBL/GenBank/DDBJ whole genome shotgun (WGS) entry which is preliminary data.</text>
</comment>
<feature type="DNA-binding region" description="H-T-H motif" evidence="2">
    <location>
        <begin position="29"/>
        <end position="48"/>
    </location>
</feature>
<dbReference type="PRINTS" id="PR00455">
    <property type="entry name" value="HTHTETR"/>
</dbReference>
<keyword evidence="1 2" id="KW-0238">DNA-binding</keyword>
<evidence type="ECO:0000256" key="2">
    <source>
        <dbReference type="PROSITE-ProRule" id="PRU00335"/>
    </source>
</evidence>
<dbReference type="RefSeq" id="WP_253365458.1">
    <property type="nucleotide sequence ID" value="NZ_JALJXU010000006.1"/>
</dbReference>